<protein>
    <recommendedName>
        <fullName evidence="5">Peptidyl-prolyl cis-trans isomerase</fullName>
        <ecNumber evidence="5">5.2.1.8</ecNumber>
    </recommendedName>
</protein>
<dbReference type="KEGG" id="ptm:GSPATT00001693001"/>
<dbReference type="GO" id="GO:0003755">
    <property type="term" value="F:peptidyl-prolyl cis-trans isomerase activity"/>
    <property type="evidence" value="ECO:0000318"/>
    <property type="project" value="GO_Central"/>
</dbReference>
<accession>A0D6I5</accession>
<comment type="catalytic activity">
    <reaction evidence="1 5">
        <text>[protein]-peptidylproline (omega=180) = [protein]-peptidylproline (omega=0)</text>
        <dbReference type="Rhea" id="RHEA:16237"/>
        <dbReference type="Rhea" id="RHEA-COMP:10747"/>
        <dbReference type="Rhea" id="RHEA-COMP:10748"/>
        <dbReference type="ChEBI" id="CHEBI:83833"/>
        <dbReference type="ChEBI" id="CHEBI:83834"/>
        <dbReference type="EC" id="5.2.1.8"/>
    </reaction>
</comment>
<dbReference type="SUPFAM" id="SSF54534">
    <property type="entry name" value="FKBP-like"/>
    <property type="match status" value="1"/>
</dbReference>
<dbReference type="OMA" id="WEMRTSR"/>
<dbReference type="HOGENOM" id="CLU_090028_4_0_1"/>
<evidence type="ECO:0000256" key="4">
    <source>
        <dbReference type="PROSITE-ProRule" id="PRU00278"/>
    </source>
</evidence>
<dbReference type="PROSITE" id="PS50198">
    <property type="entry name" value="PPIC_PPIASE_2"/>
    <property type="match status" value="1"/>
</dbReference>
<evidence type="ECO:0000313" key="8">
    <source>
        <dbReference type="EMBL" id="CAK78652.1"/>
    </source>
</evidence>
<dbReference type="eggNOG" id="KOG3259">
    <property type="taxonomic scope" value="Eukaryota"/>
</dbReference>
<evidence type="ECO:0000256" key="6">
    <source>
        <dbReference type="SAM" id="MobiDB-lite"/>
    </source>
</evidence>
<dbReference type="Proteomes" id="UP000000600">
    <property type="component" value="Unassembled WGS sequence"/>
</dbReference>
<feature type="compositionally biased region" description="Basic and acidic residues" evidence="6">
    <location>
        <begin position="22"/>
        <end position="38"/>
    </location>
</feature>
<proteinExistence type="predicted"/>
<dbReference type="EC" id="5.2.1.8" evidence="5"/>
<dbReference type="InParanoid" id="A0D6I5"/>
<dbReference type="EMBL" id="CT868318">
    <property type="protein sequence ID" value="CAK78652.1"/>
    <property type="molecule type" value="Genomic_DNA"/>
</dbReference>
<feature type="region of interest" description="Disordered" evidence="6">
    <location>
        <begin position="1"/>
        <end position="38"/>
    </location>
</feature>
<dbReference type="InterPro" id="IPR051370">
    <property type="entry name" value="PPIase_Pin1"/>
</dbReference>
<feature type="domain" description="PpiC" evidence="7">
    <location>
        <begin position="4"/>
        <end position="119"/>
    </location>
</feature>
<evidence type="ECO:0000256" key="2">
    <source>
        <dbReference type="ARBA" id="ARBA00023110"/>
    </source>
</evidence>
<dbReference type="RefSeq" id="XP_001446049.1">
    <property type="nucleotide sequence ID" value="XM_001446012.1"/>
</dbReference>
<dbReference type="Pfam" id="PF00639">
    <property type="entry name" value="Rotamase"/>
    <property type="match status" value="1"/>
</dbReference>
<keyword evidence="2 4" id="KW-0697">Rotamase</keyword>
<evidence type="ECO:0000256" key="1">
    <source>
        <dbReference type="ARBA" id="ARBA00000971"/>
    </source>
</evidence>
<evidence type="ECO:0000256" key="3">
    <source>
        <dbReference type="ARBA" id="ARBA00023235"/>
    </source>
</evidence>
<reference evidence="8 9" key="1">
    <citation type="journal article" date="2006" name="Nature">
        <title>Global trends of whole-genome duplications revealed by the ciliate Paramecium tetraurelia.</title>
        <authorList>
            <consortium name="Genoscope"/>
            <person name="Aury J.-M."/>
            <person name="Jaillon O."/>
            <person name="Duret L."/>
            <person name="Noel B."/>
            <person name="Jubin C."/>
            <person name="Porcel B.M."/>
            <person name="Segurens B."/>
            <person name="Daubin V."/>
            <person name="Anthouard V."/>
            <person name="Aiach N."/>
            <person name="Arnaiz O."/>
            <person name="Billaut A."/>
            <person name="Beisson J."/>
            <person name="Blanc I."/>
            <person name="Bouhouche K."/>
            <person name="Camara F."/>
            <person name="Duharcourt S."/>
            <person name="Guigo R."/>
            <person name="Gogendeau D."/>
            <person name="Katinka M."/>
            <person name="Keller A.-M."/>
            <person name="Kissmehl R."/>
            <person name="Klotz C."/>
            <person name="Koll F."/>
            <person name="Le Moue A."/>
            <person name="Lepere C."/>
            <person name="Malinsky S."/>
            <person name="Nowacki M."/>
            <person name="Nowak J.K."/>
            <person name="Plattner H."/>
            <person name="Poulain J."/>
            <person name="Ruiz F."/>
            <person name="Serrano V."/>
            <person name="Zagulski M."/>
            <person name="Dessen P."/>
            <person name="Betermier M."/>
            <person name="Weissenbach J."/>
            <person name="Scarpelli C."/>
            <person name="Schachter V."/>
            <person name="Sperling L."/>
            <person name="Meyer E."/>
            <person name="Cohen J."/>
            <person name="Wincker P."/>
        </authorList>
    </citation>
    <scope>NUCLEOTIDE SEQUENCE [LARGE SCALE GENOMIC DNA]</scope>
    <source>
        <strain evidence="8 9">Stock d4-2</strain>
    </source>
</reference>
<dbReference type="PANTHER" id="PTHR10657">
    <property type="entry name" value="PEPTIDYL-PROLYL CIS-TRANS ISOMERASE"/>
    <property type="match status" value="1"/>
</dbReference>
<dbReference type="InterPro" id="IPR046357">
    <property type="entry name" value="PPIase_dom_sf"/>
</dbReference>
<evidence type="ECO:0000259" key="7">
    <source>
        <dbReference type="PROSITE" id="PS50198"/>
    </source>
</evidence>
<dbReference type="Gene3D" id="3.10.50.40">
    <property type="match status" value="1"/>
</dbReference>
<name>A0D6I5_PARTE</name>
<dbReference type="InterPro" id="IPR000297">
    <property type="entry name" value="PPIase_PpiC"/>
</dbReference>
<dbReference type="STRING" id="5888.A0D6I5"/>
<dbReference type="GO" id="GO:0005634">
    <property type="term" value="C:nucleus"/>
    <property type="evidence" value="ECO:0000318"/>
    <property type="project" value="GO_Central"/>
</dbReference>
<dbReference type="FunFam" id="3.10.50.40:FF:000096">
    <property type="entry name" value="Peptidyl-prolyl cis-trans isomerase"/>
    <property type="match status" value="1"/>
</dbReference>
<dbReference type="PANTHER" id="PTHR10657:SF4">
    <property type="entry name" value="PEPTIDYL-PROLYL CIS-TRANS ISOMERASE-RELATED"/>
    <property type="match status" value="1"/>
</dbReference>
<dbReference type="GeneID" id="5031834"/>
<evidence type="ECO:0000256" key="5">
    <source>
        <dbReference type="RuleBase" id="RU363014"/>
    </source>
</evidence>
<dbReference type="OrthoDB" id="2530521at2759"/>
<keyword evidence="3 4" id="KW-0413">Isomerase</keyword>
<keyword evidence="9" id="KW-1185">Reference proteome</keyword>
<organism evidence="8 9">
    <name type="scientific">Paramecium tetraurelia</name>
    <dbReference type="NCBI Taxonomy" id="5888"/>
    <lineage>
        <taxon>Eukaryota</taxon>
        <taxon>Sar</taxon>
        <taxon>Alveolata</taxon>
        <taxon>Ciliophora</taxon>
        <taxon>Intramacronucleata</taxon>
        <taxon>Oligohymenophorea</taxon>
        <taxon>Peniculida</taxon>
        <taxon>Parameciidae</taxon>
        <taxon>Paramecium</taxon>
    </lineage>
</organism>
<gene>
    <name evidence="8" type="ORF">GSPATT00001693001</name>
</gene>
<dbReference type="GO" id="GO:0005829">
    <property type="term" value="C:cytosol"/>
    <property type="evidence" value="ECO:0000318"/>
    <property type="project" value="GO_Central"/>
</dbReference>
<dbReference type="AlphaFoldDB" id="A0D6I5"/>
<evidence type="ECO:0000313" key="9">
    <source>
        <dbReference type="Proteomes" id="UP000000600"/>
    </source>
</evidence>
<sequence length="119" mass="13377">MQGAKSVRASHILLKSTQSRNPYDRVRDKQVTRSDADAEKGIREIRAQVENNLNLFAKIAQERSEKRQCSSCQKGGDLGDFTRGQMQKQFEDVAFALKVGELSQPVKSDSGWHIILRTG</sequence>